<dbReference type="InterPro" id="IPR036388">
    <property type="entry name" value="WH-like_DNA-bd_sf"/>
</dbReference>
<comment type="similarity">
    <text evidence="1">Belongs to the LysR transcriptional regulatory family.</text>
</comment>
<organism evidence="6 7">
    <name type="scientific">Trichococcus palustris</name>
    <dbReference type="NCBI Taxonomy" id="140314"/>
    <lineage>
        <taxon>Bacteria</taxon>
        <taxon>Bacillati</taxon>
        <taxon>Bacillota</taxon>
        <taxon>Bacilli</taxon>
        <taxon>Lactobacillales</taxon>
        <taxon>Carnobacteriaceae</taxon>
        <taxon>Trichococcus</taxon>
    </lineage>
</organism>
<evidence type="ECO:0000313" key="6">
    <source>
        <dbReference type="EMBL" id="CZQ81911.1"/>
    </source>
</evidence>
<evidence type="ECO:0000259" key="5">
    <source>
        <dbReference type="PROSITE" id="PS50931"/>
    </source>
</evidence>
<accession>A0A143Y7V6</accession>
<dbReference type="Gene3D" id="1.10.10.10">
    <property type="entry name" value="Winged helix-like DNA-binding domain superfamily/Winged helix DNA-binding domain"/>
    <property type="match status" value="1"/>
</dbReference>
<evidence type="ECO:0000256" key="1">
    <source>
        <dbReference type="ARBA" id="ARBA00009437"/>
    </source>
</evidence>
<proteinExistence type="inferred from homology"/>
<evidence type="ECO:0000256" key="3">
    <source>
        <dbReference type="ARBA" id="ARBA00023125"/>
    </source>
</evidence>
<dbReference type="SUPFAM" id="SSF53850">
    <property type="entry name" value="Periplasmic binding protein-like II"/>
    <property type="match status" value="1"/>
</dbReference>
<protein>
    <submittedName>
        <fullName evidence="6">Transcription regulator hth lysr</fullName>
    </submittedName>
</protein>
<keyword evidence="2" id="KW-0805">Transcription regulation</keyword>
<dbReference type="Pfam" id="PF00126">
    <property type="entry name" value="HTH_1"/>
    <property type="match status" value="1"/>
</dbReference>
<dbReference type="CDD" id="cd05466">
    <property type="entry name" value="PBP2_LTTR_substrate"/>
    <property type="match status" value="1"/>
</dbReference>
<evidence type="ECO:0000313" key="7">
    <source>
        <dbReference type="Proteomes" id="UP000242754"/>
    </source>
</evidence>
<dbReference type="InterPro" id="IPR005119">
    <property type="entry name" value="LysR_subst-bd"/>
</dbReference>
<dbReference type="FunFam" id="1.10.10.10:FF:000001">
    <property type="entry name" value="LysR family transcriptional regulator"/>
    <property type="match status" value="1"/>
</dbReference>
<evidence type="ECO:0000256" key="4">
    <source>
        <dbReference type="ARBA" id="ARBA00023163"/>
    </source>
</evidence>
<dbReference type="STRING" id="140314.SAMN04488076_10233"/>
<dbReference type="PANTHER" id="PTHR30346">
    <property type="entry name" value="TRANSCRIPTIONAL DUAL REGULATOR HCAR-RELATED"/>
    <property type="match status" value="1"/>
</dbReference>
<dbReference type="PRINTS" id="PR00039">
    <property type="entry name" value="HTHLYSR"/>
</dbReference>
<dbReference type="RefSeq" id="WP_087030259.1">
    <property type="nucleotide sequence ID" value="NZ_FJNE01000001.1"/>
</dbReference>
<name>A0A143Y7V6_9LACT</name>
<dbReference type="PANTHER" id="PTHR30346:SF0">
    <property type="entry name" value="HCA OPERON TRANSCRIPTIONAL ACTIVATOR HCAR"/>
    <property type="match status" value="1"/>
</dbReference>
<dbReference type="EMBL" id="FJNE01000001">
    <property type="protein sequence ID" value="CZQ81911.1"/>
    <property type="molecule type" value="Genomic_DNA"/>
</dbReference>
<keyword evidence="3" id="KW-0238">DNA-binding</keyword>
<evidence type="ECO:0000256" key="2">
    <source>
        <dbReference type="ARBA" id="ARBA00023015"/>
    </source>
</evidence>
<feature type="domain" description="HTH lysR-type" evidence="5">
    <location>
        <begin position="1"/>
        <end position="58"/>
    </location>
</feature>
<keyword evidence="4" id="KW-0804">Transcription</keyword>
<dbReference type="Proteomes" id="UP000242754">
    <property type="component" value="Unassembled WGS sequence"/>
</dbReference>
<gene>
    <name evidence="6" type="ORF">Tpal_257</name>
</gene>
<dbReference type="AlphaFoldDB" id="A0A143Y7V6"/>
<keyword evidence="7" id="KW-1185">Reference proteome</keyword>
<dbReference type="Gene3D" id="3.40.190.290">
    <property type="match status" value="1"/>
</dbReference>
<reference evidence="6 7" key="1">
    <citation type="submission" date="2016-02" db="EMBL/GenBank/DDBJ databases">
        <authorList>
            <person name="Wen L."/>
            <person name="He K."/>
            <person name="Yang H."/>
        </authorList>
    </citation>
    <scope>NUCLEOTIDE SEQUENCE [LARGE SCALE GENOMIC DNA]</scope>
    <source>
        <strain evidence="6">Trichococcus palustris</strain>
    </source>
</reference>
<dbReference type="InterPro" id="IPR000847">
    <property type="entry name" value="LysR_HTH_N"/>
</dbReference>
<dbReference type="OrthoDB" id="9803735at2"/>
<dbReference type="PROSITE" id="PS50931">
    <property type="entry name" value="HTH_LYSR"/>
    <property type="match status" value="1"/>
</dbReference>
<dbReference type="Pfam" id="PF03466">
    <property type="entry name" value="LysR_substrate"/>
    <property type="match status" value="1"/>
</dbReference>
<dbReference type="GO" id="GO:0003677">
    <property type="term" value="F:DNA binding"/>
    <property type="evidence" value="ECO:0007669"/>
    <property type="project" value="UniProtKB-KW"/>
</dbReference>
<dbReference type="InterPro" id="IPR036390">
    <property type="entry name" value="WH_DNA-bd_sf"/>
</dbReference>
<sequence>MNLQQLRYVITVAKFGTFREAARQLYMAQSSLSSSIKDLEEEYNIQIFARSKKGIEMTAEGARFLEFAEQIVGQADQLDNHYLSTTINTKLFSVSSQHYDFASEGFARLVSENKEEPYNFRFLETSTYEVLNNVYMASSEIGFVYLNEFNGKVMKKYLKEYDLHFDPLVEFQPHVFLRGDHPLAKQEKIAMEELKPYPVISFDQSKNSTLQLMEESIQVDPGAKRISASDRGTVLNLLAVTNGYLVGSGLLKSDAQDHIVVVPVDVDQKNTIGFIYSHQRRLSPIAKRYMEIVRELLG</sequence>
<dbReference type="SUPFAM" id="SSF46785">
    <property type="entry name" value="Winged helix' DNA-binding domain"/>
    <property type="match status" value="1"/>
</dbReference>
<dbReference type="GO" id="GO:0032993">
    <property type="term" value="C:protein-DNA complex"/>
    <property type="evidence" value="ECO:0007669"/>
    <property type="project" value="TreeGrafter"/>
</dbReference>
<dbReference type="GO" id="GO:0003700">
    <property type="term" value="F:DNA-binding transcription factor activity"/>
    <property type="evidence" value="ECO:0007669"/>
    <property type="project" value="InterPro"/>
</dbReference>